<sequence precursor="true">MKRVFTSSLRFSPGSPSPARNKSFLAEPFMLCCSLALKLAADSLCANRTFALPNPPTAFQSIVGYRHHRCDRMEAADGSLAFAIKQFQTTGTGEIEE</sequence>
<feature type="compositionally biased region" description="Polar residues" evidence="1">
    <location>
        <begin position="1"/>
        <end position="10"/>
    </location>
</feature>
<name>A0A518JUP1_9BACT</name>
<keyword evidence="3" id="KW-1185">Reference proteome</keyword>
<evidence type="ECO:0000313" key="3">
    <source>
        <dbReference type="Proteomes" id="UP000315082"/>
    </source>
</evidence>
<dbReference type="KEGG" id="rcf:Poly24_29790"/>
<proteinExistence type="predicted"/>
<gene>
    <name evidence="2" type="ORF">Poly24_29790</name>
</gene>
<protein>
    <submittedName>
        <fullName evidence="2">Uncharacterized protein</fullName>
    </submittedName>
</protein>
<dbReference type="EMBL" id="CP036348">
    <property type="protein sequence ID" value="QDV69264.1"/>
    <property type="molecule type" value="Genomic_DNA"/>
</dbReference>
<dbReference type="Proteomes" id="UP000315082">
    <property type="component" value="Chromosome"/>
</dbReference>
<dbReference type="AlphaFoldDB" id="A0A518JUP1"/>
<evidence type="ECO:0000313" key="2">
    <source>
        <dbReference type="EMBL" id="QDV69264.1"/>
    </source>
</evidence>
<feature type="region of interest" description="Disordered" evidence="1">
    <location>
        <begin position="1"/>
        <end position="20"/>
    </location>
</feature>
<evidence type="ECO:0000256" key="1">
    <source>
        <dbReference type="SAM" id="MobiDB-lite"/>
    </source>
</evidence>
<reference evidence="2 3" key="1">
    <citation type="submission" date="2019-02" db="EMBL/GenBank/DDBJ databases">
        <title>Deep-cultivation of Planctomycetes and their phenomic and genomic characterization uncovers novel biology.</title>
        <authorList>
            <person name="Wiegand S."/>
            <person name="Jogler M."/>
            <person name="Boedeker C."/>
            <person name="Pinto D."/>
            <person name="Vollmers J."/>
            <person name="Rivas-Marin E."/>
            <person name="Kohn T."/>
            <person name="Peeters S.H."/>
            <person name="Heuer A."/>
            <person name="Rast P."/>
            <person name="Oberbeckmann S."/>
            <person name="Bunk B."/>
            <person name="Jeske O."/>
            <person name="Meyerdierks A."/>
            <person name="Storesund J.E."/>
            <person name="Kallscheuer N."/>
            <person name="Luecker S."/>
            <person name="Lage O.M."/>
            <person name="Pohl T."/>
            <person name="Merkel B.J."/>
            <person name="Hornburger P."/>
            <person name="Mueller R.-W."/>
            <person name="Bruemmer F."/>
            <person name="Labrenz M."/>
            <person name="Spormann A.M."/>
            <person name="Op den Camp H."/>
            <person name="Overmann J."/>
            <person name="Amann R."/>
            <person name="Jetten M.S.M."/>
            <person name="Mascher T."/>
            <person name="Medema M.H."/>
            <person name="Devos D.P."/>
            <person name="Kaster A.-K."/>
            <person name="Ovreas L."/>
            <person name="Rohde M."/>
            <person name="Galperin M.Y."/>
            <person name="Jogler C."/>
        </authorList>
    </citation>
    <scope>NUCLEOTIDE SEQUENCE [LARGE SCALE GENOMIC DNA]</scope>
    <source>
        <strain evidence="2 3">Poly24</strain>
    </source>
</reference>
<organism evidence="2 3">
    <name type="scientific">Rosistilla carotiformis</name>
    <dbReference type="NCBI Taxonomy" id="2528017"/>
    <lineage>
        <taxon>Bacteria</taxon>
        <taxon>Pseudomonadati</taxon>
        <taxon>Planctomycetota</taxon>
        <taxon>Planctomycetia</taxon>
        <taxon>Pirellulales</taxon>
        <taxon>Pirellulaceae</taxon>
        <taxon>Rosistilla</taxon>
    </lineage>
</organism>
<accession>A0A518JUP1</accession>